<evidence type="ECO:0000259" key="1">
    <source>
        <dbReference type="Pfam" id="PF03551"/>
    </source>
</evidence>
<dbReference type="Pfam" id="PF10400">
    <property type="entry name" value="Vir_act_alpha_C"/>
    <property type="match status" value="1"/>
</dbReference>
<gene>
    <name evidence="3" type="ORF">OJ962_25495</name>
</gene>
<dbReference type="Gene3D" id="1.10.10.10">
    <property type="entry name" value="Winged helix-like DNA-binding domain superfamily/Winged helix DNA-binding domain"/>
    <property type="match status" value="1"/>
</dbReference>
<evidence type="ECO:0000313" key="4">
    <source>
        <dbReference type="Proteomes" id="UP001147700"/>
    </source>
</evidence>
<accession>A0ABT4RQM5</accession>
<dbReference type="RefSeq" id="WP_202957004.1">
    <property type="nucleotide sequence ID" value="NZ_JAPCID010000046.1"/>
</dbReference>
<dbReference type="EMBL" id="JAPCID010000046">
    <property type="protein sequence ID" value="MDA0140876.1"/>
    <property type="molecule type" value="Genomic_DNA"/>
</dbReference>
<comment type="caution">
    <text evidence="3">The sequence shown here is derived from an EMBL/GenBank/DDBJ whole genome shotgun (WGS) entry which is preliminary data.</text>
</comment>
<dbReference type="InterPro" id="IPR005149">
    <property type="entry name" value="Tscrpt_reg_PadR_N"/>
</dbReference>
<dbReference type="SUPFAM" id="SSF46785">
    <property type="entry name" value="Winged helix' DNA-binding domain"/>
    <property type="match status" value="1"/>
</dbReference>
<protein>
    <submittedName>
        <fullName evidence="3">PadR family transcriptional regulator</fullName>
    </submittedName>
</protein>
<sequence>MRLRPGAYLILGMLERGVRTGYSIKRTVDRSTRFFWAASLAQVYPELAALEADGYVTGTEEPHGNRPRKSYRLTDKGRAALGEWLRSERVPDFEQRDEGLLRLFFADALPPEDALELVRRLRARAEQIDARFQAEILPLARQAGSRFPLIVAREGADYFAWRADWFRRIEAELASELDGTTP</sequence>
<dbReference type="Proteomes" id="UP001147700">
    <property type="component" value="Unassembled WGS sequence"/>
</dbReference>
<dbReference type="PANTHER" id="PTHR43252:SF2">
    <property type="entry name" value="TRANSCRIPTION REGULATOR, PADR-LIKE FAMILY"/>
    <property type="match status" value="1"/>
</dbReference>
<dbReference type="InterPro" id="IPR018309">
    <property type="entry name" value="Tscrpt_reg_PadR_C"/>
</dbReference>
<evidence type="ECO:0000313" key="3">
    <source>
        <dbReference type="EMBL" id="MDA0140876.1"/>
    </source>
</evidence>
<feature type="domain" description="Transcription regulator PadR N-terminal" evidence="1">
    <location>
        <begin position="10"/>
        <end position="82"/>
    </location>
</feature>
<dbReference type="InterPro" id="IPR036390">
    <property type="entry name" value="WH_DNA-bd_sf"/>
</dbReference>
<dbReference type="PANTHER" id="PTHR43252">
    <property type="entry name" value="TRANSCRIPTIONAL REGULATOR YQJI"/>
    <property type="match status" value="1"/>
</dbReference>
<evidence type="ECO:0000259" key="2">
    <source>
        <dbReference type="Pfam" id="PF10400"/>
    </source>
</evidence>
<dbReference type="Pfam" id="PF03551">
    <property type="entry name" value="PadR"/>
    <property type="match status" value="1"/>
</dbReference>
<dbReference type="InterPro" id="IPR036388">
    <property type="entry name" value="WH-like_DNA-bd_sf"/>
</dbReference>
<organism evidence="3 4">
    <name type="scientific">Solirubrobacter deserti</name>
    <dbReference type="NCBI Taxonomy" id="2282478"/>
    <lineage>
        <taxon>Bacteria</taxon>
        <taxon>Bacillati</taxon>
        <taxon>Actinomycetota</taxon>
        <taxon>Thermoleophilia</taxon>
        <taxon>Solirubrobacterales</taxon>
        <taxon>Solirubrobacteraceae</taxon>
        <taxon>Solirubrobacter</taxon>
    </lineage>
</organism>
<proteinExistence type="predicted"/>
<feature type="domain" description="Transcription regulator PadR C-terminal" evidence="2">
    <location>
        <begin position="96"/>
        <end position="173"/>
    </location>
</feature>
<name>A0ABT4RQM5_9ACTN</name>
<reference evidence="3" key="1">
    <citation type="submission" date="2022-10" db="EMBL/GenBank/DDBJ databases">
        <title>The WGS of Solirubrobacter sp. CPCC 204708.</title>
        <authorList>
            <person name="Jiang Z."/>
        </authorList>
    </citation>
    <scope>NUCLEOTIDE SEQUENCE</scope>
    <source>
        <strain evidence="3">CPCC 204708</strain>
    </source>
</reference>
<keyword evidence="4" id="KW-1185">Reference proteome</keyword>